<reference evidence="1 2" key="1">
    <citation type="journal article" date="2011" name="PLoS Pathog.">
        <title>Endophytic Life Strategies Decoded by Genome and Transcriptome Analyses of the Mutualistic Root Symbiont Piriformospora indica.</title>
        <authorList>
            <person name="Zuccaro A."/>
            <person name="Lahrmann U."/>
            <person name="Guldener U."/>
            <person name="Langen G."/>
            <person name="Pfiffi S."/>
            <person name="Biedenkopf D."/>
            <person name="Wong P."/>
            <person name="Samans B."/>
            <person name="Grimm C."/>
            <person name="Basiewicz M."/>
            <person name="Murat C."/>
            <person name="Martin F."/>
            <person name="Kogel K.H."/>
        </authorList>
    </citation>
    <scope>NUCLEOTIDE SEQUENCE [LARGE SCALE GENOMIC DNA]</scope>
    <source>
        <strain evidence="1 2">DSM 11827</strain>
    </source>
</reference>
<dbReference type="OrthoDB" id="2941463at2759"/>
<dbReference type="PANTHER" id="PTHR46082">
    <property type="entry name" value="ATP/GTP-BINDING PROTEIN-RELATED"/>
    <property type="match status" value="1"/>
</dbReference>
<organism evidence="1 2">
    <name type="scientific">Serendipita indica (strain DSM 11827)</name>
    <name type="common">Root endophyte fungus</name>
    <name type="synonym">Piriformospora indica</name>
    <dbReference type="NCBI Taxonomy" id="1109443"/>
    <lineage>
        <taxon>Eukaryota</taxon>
        <taxon>Fungi</taxon>
        <taxon>Dikarya</taxon>
        <taxon>Basidiomycota</taxon>
        <taxon>Agaricomycotina</taxon>
        <taxon>Agaricomycetes</taxon>
        <taxon>Sebacinales</taxon>
        <taxon>Serendipitaceae</taxon>
        <taxon>Serendipita</taxon>
    </lineage>
</organism>
<dbReference type="Pfam" id="PF13424">
    <property type="entry name" value="TPR_12"/>
    <property type="match status" value="1"/>
</dbReference>
<dbReference type="InParanoid" id="G4TS06"/>
<dbReference type="CDD" id="cd01120">
    <property type="entry name" value="RecA-like_superfamily"/>
    <property type="match status" value="1"/>
</dbReference>
<evidence type="ECO:0000313" key="2">
    <source>
        <dbReference type="Proteomes" id="UP000007148"/>
    </source>
</evidence>
<comment type="caution">
    <text evidence="1">The sequence shown here is derived from an EMBL/GenBank/DDBJ whole genome shotgun (WGS) entry which is preliminary data.</text>
</comment>
<dbReference type="Pfam" id="PF13374">
    <property type="entry name" value="TPR_10"/>
    <property type="match status" value="1"/>
</dbReference>
<dbReference type="InterPro" id="IPR053137">
    <property type="entry name" value="NLR-like"/>
</dbReference>
<dbReference type="InterPro" id="IPR011990">
    <property type="entry name" value="TPR-like_helical_dom_sf"/>
</dbReference>
<dbReference type="Gene3D" id="3.40.50.300">
    <property type="entry name" value="P-loop containing nucleotide triphosphate hydrolases"/>
    <property type="match status" value="1"/>
</dbReference>
<keyword evidence="2" id="KW-1185">Reference proteome</keyword>
<protein>
    <recommendedName>
        <fullName evidence="3">AAA+ ATPase domain-containing protein</fullName>
    </recommendedName>
</protein>
<dbReference type="Gene3D" id="1.25.40.10">
    <property type="entry name" value="Tetratricopeptide repeat domain"/>
    <property type="match status" value="1"/>
</dbReference>
<dbReference type="PANTHER" id="PTHR46082:SF6">
    <property type="entry name" value="AAA+ ATPASE DOMAIN-CONTAINING PROTEIN-RELATED"/>
    <property type="match status" value="1"/>
</dbReference>
<proteinExistence type="predicted"/>
<dbReference type="Proteomes" id="UP000007148">
    <property type="component" value="Unassembled WGS sequence"/>
</dbReference>
<sequence>MSRRSLRGKTTWPDTLRPLGPGFPLITPTYTPRVEAERLLEEYAFPNEASRSTGRNIIIITGPPGSGKTQLILYFVERNRQKFVDAYFIDSSSDELVAHGFKKYIQPSGIADPQEALRYLERSQAPEKGPCLIVFNNLVPSVDLTPYISTSDHFLVLITTQAQQYLAVTPHATVYLGEMTPSEAEELLELQLASTSASKDTLKRIGEALGHHPAALTCATAYINASNTPPDAYLSHLQPELIAESARSGFYHAPTYAALSVSYRAISSRSQKLLLLLSSFFPGGFPFLQLVSHGARTGFDREMYQAIQRSEREIDDAVSLLKQIFYAGGRFDEGGILKDFETLKRFRFTSEVKSGGLVLVSMDEEVKSWAQNRMDESTAEVYRTAFIRLLGCSPWDEDPMDQYLALQILLEFESSFGEFHTNDKATFARVLYRTGDYERSLLLFEQVVNDLQQKCGPYHEDIPVALAWLATAEQANQNYADAKAHRETIRDMMRRYFGPLDPRTVEAEVSLAETCARLGENERARDLYQQALEVMRRSQSEDDPLAIGTSAKLANVYEALGQRDEAVALRRDVYIRRAKVLGKDHVETILAANNLGVAYYNLAMSRQECK</sequence>
<accession>G4TS06</accession>
<dbReference type="EMBL" id="CAFZ01000279">
    <property type="protein sequence ID" value="CCA74099.1"/>
    <property type="molecule type" value="Genomic_DNA"/>
</dbReference>
<dbReference type="AlphaFoldDB" id="G4TS06"/>
<evidence type="ECO:0000313" key="1">
    <source>
        <dbReference type="EMBL" id="CCA74099.1"/>
    </source>
</evidence>
<dbReference type="HOGENOM" id="CLU_000288_125_8_1"/>
<dbReference type="SUPFAM" id="SSF48452">
    <property type="entry name" value="TPR-like"/>
    <property type="match status" value="2"/>
</dbReference>
<gene>
    <name evidence="1" type="ORF">PIIN_08053</name>
</gene>
<dbReference type="InterPro" id="IPR027417">
    <property type="entry name" value="P-loop_NTPase"/>
</dbReference>
<name>G4TS06_SERID</name>
<dbReference type="SUPFAM" id="SSF52540">
    <property type="entry name" value="P-loop containing nucleoside triphosphate hydrolases"/>
    <property type="match status" value="1"/>
</dbReference>
<evidence type="ECO:0008006" key="3">
    <source>
        <dbReference type="Google" id="ProtNLM"/>
    </source>
</evidence>